<feature type="region of interest" description="Disordered" evidence="9">
    <location>
        <begin position="314"/>
        <end position="398"/>
    </location>
</feature>
<feature type="region of interest" description="Disordered" evidence="9">
    <location>
        <begin position="24"/>
        <end position="50"/>
    </location>
</feature>
<dbReference type="Pfam" id="PF00533">
    <property type="entry name" value="BRCT"/>
    <property type="match status" value="1"/>
</dbReference>
<dbReference type="CDD" id="cd00086">
    <property type="entry name" value="homeodomain"/>
    <property type="match status" value="1"/>
</dbReference>
<reference evidence="12" key="1">
    <citation type="submission" date="2021-02" db="EMBL/GenBank/DDBJ databases">
        <authorList>
            <person name="Nowell W R."/>
        </authorList>
    </citation>
    <scope>NUCLEOTIDE SEQUENCE</scope>
</reference>
<dbReference type="InterPro" id="IPR008422">
    <property type="entry name" value="KN_HD"/>
</dbReference>
<comment type="caution">
    <text evidence="12">The sequence shown here is derived from an EMBL/GenBank/DDBJ whole genome shotgun (WGS) entry which is preliminary data.</text>
</comment>
<comment type="subcellular location">
    <subcellularLocation>
        <location evidence="1 8">Nucleus</location>
    </subcellularLocation>
</comment>
<feature type="domain" description="Homeobox" evidence="10">
    <location>
        <begin position="406"/>
        <end position="452"/>
    </location>
</feature>
<dbReference type="SUPFAM" id="SSF46689">
    <property type="entry name" value="Homeodomain-like"/>
    <property type="match status" value="1"/>
</dbReference>
<keyword evidence="2" id="KW-0677">Repeat</keyword>
<organism evidence="12 15">
    <name type="scientific">Adineta steineri</name>
    <dbReference type="NCBI Taxonomy" id="433720"/>
    <lineage>
        <taxon>Eukaryota</taxon>
        <taxon>Metazoa</taxon>
        <taxon>Spiralia</taxon>
        <taxon>Gnathifera</taxon>
        <taxon>Rotifera</taxon>
        <taxon>Eurotatoria</taxon>
        <taxon>Bdelloidea</taxon>
        <taxon>Adinetida</taxon>
        <taxon>Adinetidae</taxon>
        <taxon>Adineta</taxon>
    </lineage>
</organism>
<evidence type="ECO:0000313" key="15">
    <source>
        <dbReference type="Proteomes" id="UP000663832"/>
    </source>
</evidence>
<keyword evidence="3" id="KW-0227">DNA damage</keyword>
<feature type="compositionally biased region" description="Basic and acidic residues" evidence="9">
    <location>
        <begin position="456"/>
        <end position="466"/>
    </location>
</feature>
<evidence type="ECO:0000256" key="9">
    <source>
        <dbReference type="SAM" id="MobiDB-lite"/>
    </source>
</evidence>
<dbReference type="Proteomes" id="UP000663877">
    <property type="component" value="Unassembled WGS sequence"/>
</dbReference>
<feature type="region of interest" description="Disordered" evidence="9">
    <location>
        <begin position="456"/>
        <end position="476"/>
    </location>
</feature>
<feature type="compositionally biased region" description="Polar residues" evidence="9">
    <location>
        <begin position="314"/>
        <end position="337"/>
    </location>
</feature>
<dbReference type="InterPro" id="IPR001356">
    <property type="entry name" value="HD"/>
</dbReference>
<dbReference type="InterPro" id="IPR009057">
    <property type="entry name" value="Homeodomain-like_sf"/>
</dbReference>
<dbReference type="GO" id="GO:0000981">
    <property type="term" value="F:DNA-binding transcription factor activity, RNA polymerase II-specific"/>
    <property type="evidence" value="ECO:0007669"/>
    <property type="project" value="InterPro"/>
</dbReference>
<protein>
    <submittedName>
        <fullName evidence="12">Uncharacterized protein</fullName>
    </submittedName>
</protein>
<dbReference type="InterPro" id="IPR036420">
    <property type="entry name" value="BRCT_dom_sf"/>
</dbReference>
<dbReference type="Pfam" id="PF05920">
    <property type="entry name" value="Homeobox_KN"/>
    <property type="match status" value="1"/>
</dbReference>
<dbReference type="InterPro" id="IPR001357">
    <property type="entry name" value="BRCT_dom"/>
</dbReference>
<dbReference type="OrthoDB" id="6105938at2759"/>
<feature type="domain" description="BRCT" evidence="11">
    <location>
        <begin position="702"/>
        <end position="803"/>
    </location>
</feature>
<gene>
    <name evidence="13" type="ORF">BJG266_LOCUS16419</name>
    <name evidence="12" type="ORF">QVE165_LOCUS14019</name>
    <name evidence="14" type="ORF">QVE165_LOCUS18215</name>
</gene>
<dbReference type="EMBL" id="CAJNOM010000073">
    <property type="protein sequence ID" value="CAF0983981.1"/>
    <property type="molecule type" value="Genomic_DNA"/>
</dbReference>
<dbReference type="Proteomes" id="UP000663832">
    <property type="component" value="Unassembled WGS sequence"/>
</dbReference>
<evidence type="ECO:0000256" key="1">
    <source>
        <dbReference type="ARBA" id="ARBA00004123"/>
    </source>
</evidence>
<dbReference type="SUPFAM" id="SSF52113">
    <property type="entry name" value="BRCT domain"/>
    <property type="match status" value="2"/>
</dbReference>
<keyword evidence="6" id="KW-0234">DNA repair</keyword>
<evidence type="ECO:0000259" key="10">
    <source>
        <dbReference type="PROSITE" id="PS50071"/>
    </source>
</evidence>
<evidence type="ECO:0000256" key="3">
    <source>
        <dbReference type="ARBA" id="ARBA00022763"/>
    </source>
</evidence>
<feature type="DNA-binding region" description="Homeobox" evidence="8">
    <location>
        <begin position="408"/>
        <end position="453"/>
    </location>
</feature>
<feature type="domain" description="BRCT" evidence="11">
    <location>
        <begin position="589"/>
        <end position="676"/>
    </location>
</feature>
<dbReference type="EMBL" id="CAJNOM010000107">
    <property type="protein sequence ID" value="CAF1062196.1"/>
    <property type="molecule type" value="Genomic_DNA"/>
</dbReference>
<keyword evidence="15" id="KW-1185">Reference proteome</keyword>
<evidence type="ECO:0000256" key="4">
    <source>
        <dbReference type="ARBA" id="ARBA00023125"/>
    </source>
</evidence>
<evidence type="ECO:0000313" key="12">
    <source>
        <dbReference type="EMBL" id="CAF0983981.1"/>
    </source>
</evidence>
<evidence type="ECO:0000256" key="7">
    <source>
        <dbReference type="ARBA" id="ARBA00023242"/>
    </source>
</evidence>
<evidence type="ECO:0000256" key="6">
    <source>
        <dbReference type="ARBA" id="ARBA00023204"/>
    </source>
</evidence>
<dbReference type="GO" id="GO:0070531">
    <property type="term" value="C:BRCA1-A complex"/>
    <property type="evidence" value="ECO:0007669"/>
    <property type="project" value="TreeGrafter"/>
</dbReference>
<feature type="compositionally biased region" description="Polar residues" evidence="9">
    <location>
        <begin position="381"/>
        <end position="396"/>
    </location>
</feature>
<evidence type="ECO:0000313" key="13">
    <source>
        <dbReference type="EMBL" id="CAF1010183.1"/>
    </source>
</evidence>
<proteinExistence type="predicted"/>
<dbReference type="InterPro" id="IPR017970">
    <property type="entry name" value="Homeobox_CS"/>
</dbReference>
<dbReference type="GO" id="GO:0000724">
    <property type="term" value="P:double-strand break repair via homologous recombination"/>
    <property type="evidence" value="ECO:0007669"/>
    <property type="project" value="TreeGrafter"/>
</dbReference>
<dbReference type="PROSITE" id="PS50071">
    <property type="entry name" value="HOMEOBOX_2"/>
    <property type="match status" value="1"/>
</dbReference>
<feature type="compositionally biased region" description="Basic and acidic residues" evidence="9">
    <location>
        <begin position="366"/>
        <end position="380"/>
    </location>
</feature>
<dbReference type="SMART" id="SM00389">
    <property type="entry name" value="HOX"/>
    <property type="match status" value="1"/>
</dbReference>
<dbReference type="GO" id="GO:0045944">
    <property type="term" value="P:positive regulation of transcription by RNA polymerase II"/>
    <property type="evidence" value="ECO:0007669"/>
    <property type="project" value="TreeGrafter"/>
</dbReference>
<dbReference type="GO" id="GO:0031436">
    <property type="term" value="C:BRCA1-BARD1 complex"/>
    <property type="evidence" value="ECO:0007669"/>
    <property type="project" value="TreeGrafter"/>
</dbReference>
<keyword evidence="7 8" id="KW-0539">Nucleus</keyword>
<dbReference type="GO" id="GO:0003677">
    <property type="term" value="F:DNA binding"/>
    <property type="evidence" value="ECO:0007669"/>
    <property type="project" value="UniProtKB-UniRule"/>
</dbReference>
<keyword evidence="5 8" id="KW-0371">Homeobox</keyword>
<evidence type="ECO:0000256" key="8">
    <source>
        <dbReference type="PROSITE-ProRule" id="PRU00108"/>
    </source>
</evidence>
<evidence type="ECO:0000313" key="14">
    <source>
        <dbReference type="EMBL" id="CAF1062196.1"/>
    </source>
</evidence>
<dbReference type="InterPro" id="IPR031099">
    <property type="entry name" value="BRCA1-associated"/>
</dbReference>
<feature type="compositionally biased region" description="Basic and acidic residues" evidence="9">
    <location>
        <begin position="338"/>
        <end position="359"/>
    </location>
</feature>
<dbReference type="AlphaFoldDB" id="A0A814FMD9"/>
<evidence type="ECO:0000259" key="11">
    <source>
        <dbReference type="PROSITE" id="PS50172"/>
    </source>
</evidence>
<evidence type="ECO:0000256" key="2">
    <source>
        <dbReference type="ARBA" id="ARBA00022737"/>
    </source>
</evidence>
<dbReference type="Gene3D" id="1.10.10.60">
    <property type="entry name" value="Homeodomain-like"/>
    <property type="match status" value="1"/>
</dbReference>
<dbReference type="EMBL" id="CAJNOI010000076">
    <property type="protein sequence ID" value="CAF1010183.1"/>
    <property type="molecule type" value="Genomic_DNA"/>
</dbReference>
<dbReference type="GO" id="GO:0004842">
    <property type="term" value="F:ubiquitin-protein transferase activity"/>
    <property type="evidence" value="ECO:0007669"/>
    <property type="project" value="TreeGrafter"/>
</dbReference>
<dbReference type="PANTHER" id="PTHR13763">
    <property type="entry name" value="BREAST CANCER TYPE 1 SUSCEPTIBILITY PROTEIN BRCA1"/>
    <property type="match status" value="1"/>
</dbReference>
<keyword evidence="4 8" id="KW-0238">DNA-binding</keyword>
<dbReference type="PROSITE" id="PS50172">
    <property type="entry name" value="BRCT"/>
    <property type="match status" value="2"/>
</dbReference>
<sequence length="805" mass="91920">MDQDFDDEDLRSLSERVLPLTSISYANKKKKTNNNNNNNNTSSHDNNQSIKSEKKLSSINRTVHDTLPKTGTIGDIIHLNNGVRKKFNGTSWRRMCSKPNCPYYNQKQGLCKPCLLQFEEQKILSTDDNSKNKDTILSEDNISTKQNDPKEGDIITLSNGIRKRYDGEQYQRICADPSCAKTVDDSVDYQNGLCSYHYDKLHSKDLSESELSTDTSVLSSPLSKRRCQDSSTEVPVLFNVQSSIAKISDRLSIASIPPSVDIGNPKKGDIIEMVNGTRKKFDGVIWRKICSIPGCLIASQRNNLCRKHVSVFDNKSNNESSMEPSELKFTSSMSTSSNDEKREIQNAKKNNEPMDIKDEQDTDNTSDDHSEQQSKYHQDNNTDNNTNRKFANNIPSTRRKFSTSCLKKWLQQHRSHPYPSIEEKIELSEQSSMTFDQVTKWFNNSRAILRRDQIKLRHSSDSAHSDDGDDEEDNNSDDEIIQENKEYSDTNDTISCEVHHSISLMSDIYSRSIGIQCNPSTANQVTLTDTSTMVNDEDDLTSDRTIKILTPSEHVLKSINSMKLSNNQGFLIDNIETKIDGDTGNDHEIVVSSTCLDDDQLTRLQEFCSQFHIKLSNIVDKYTTHLITDEEGETLVCPLSKKVIQAIAYHLYIVTYRWIDACLETKKLINEKPFEIQGDLTLSSDHYGMQRSRQSVLPYNLPKTLLLENFSIMLKCDGCQGLMNNDEFIEMIKLCGAKYTTDSHFSRFQAGLKRVVLCEKEYLINRKEIYEKCIHAGVYFVTPEWFLESLVQYCVQPFQEYEITP</sequence>
<accession>A0A814FMD9</accession>
<evidence type="ECO:0000256" key="5">
    <source>
        <dbReference type="ARBA" id="ARBA00023155"/>
    </source>
</evidence>
<feature type="compositionally biased region" description="Acidic residues" evidence="9">
    <location>
        <begin position="467"/>
        <end position="476"/>
    </location>
</feature>
<dbReference type="PROSITE" id="PS00027">
    <property type="entry name" value="HOMEOBOX_1"/>
    <property type="match status" value="1"/>
</dbReference>
<dbReference type="SMART" id="SM00292">
    <property type="entry name" value="BRCT"/>
    <property type="match status" value="2"/>
</dbReference>
<name>A0A814FMD9_9BILA</name>
<dbReference type="Gene3D" id="3.40.50.10190">
    <property type="entry name" value="BRCT domain"/>
    <property type="match status" value="2"/>
</dbReference>
<dbReference type="PANTHER" id="PTHR13763:SF0">
    <property type="entry name" value="BREAST CANCER TYPE 1 SUSCEPTIBILITY PROTEIN"/>
    <property type="match status" value="1"/>
</dbReference>